<gene>
    <name evidence="1" type="ORF">H9647_19705</name>
</gene>
<dbReference type="EMBL" id="JACSQL010000011">
    <property type="protein sequence ID" value="MBD7970295.1"/>
    <property type="molecule type" value="Genomic_DNA"/>
</dbReference>
<proteinExistence type="predicted"/>
<reference evidence="1 2" key="1">
    <citation type="submission" date="2020-08" db="EMBL/GenBank/DDBJ databases">
        <title>A Genomic Blueprint of the Chicken Gut Microbiome.</title>
        <authorList>
            <person name="Gilroy R."/>
            <person name="Ravi A."/>
            <person name="Getino M."/>
            <person name="Pursley I."/>
            <person name="Horton D.L."/>
            <person name="Alikhan N.-F."/>
            <person name="Baker D."/>
            <person name="Gharbi K."/>
            <person name="Hall N."/>
            <person name="Watson M."/>
            <person name="Adriaenssens E.M."/>
            <person name="Foster-Nyarko E."/>
            <person name="Jarju S."/>
            <person name="Secka A."/>
            <person name="Antonio M."/>
            <person name="Oren A."/>
            <person name="Chaudhuri R."/>
            <person name="La Ragione R.M."/>
            <person name="Hildebrand F."/>
            <person name="Pallen M.J."/>
        </authorList>
    </citation>
    <scope>NUCLEOTIDE SEQUENCE [LARGE SCALE GENOMIC DNA]</scope>
    <source>
        <strain evidence="1 2">Sa2BVA9</strain>
    </source>
</reference>
<accession>A0ABR8T3D6</accession>
<dbReference type="Proteomes" id="UP000608071">
    <property type="component" value="Unassembled WGS sequence"/>
</dbReference>
<evidence type="ECO:0000313" key="1">
    <source>
        <dbReference type="EMBL" id="MBD7970295.1"/>
    </source>
</evidence>
<name>A0ABR8T3D6_9BACL</name>
<comment type="caution">
    <text evidence="1">The sequence shown here is derived from an EMBL/GenBank/DDBJ whole genome shotgun (WGS) entry which is preliminary data.</text>
</comment>
<dbReference type="RefSeq" id="WP_191803242.1">
    <property type="nucleotide sequence ID" value="NZ_JACSQL010000011.1"/>
</dbReference>
<evidence type="ECO:0000313" key="2">
    <source>
        <dbReference type="Proteomes" id="UP000608071"/>
    </source>
</evidence>
<protein>
    <submittedName>
        <fullName evidence="1">Uncharacterized protein</fullName>
    </submittedName>
</protein>
<organism evidence="1 2">
    <name type="scientific">Paenibacillus gallinarum</name>
    <dbReference type="NCBI Taxonomy" id="2762232"/>
    <lineage>
        <taxon>Bacteria</taxon>
        <taxon>Bacillati</taxon>
        <taxon>Bacillota</taxon>
        <taxon>Bacilli</taxon>
        <taxon>Bacillales</taxon>
        <taxon>Paenibacillaceae</taxon>
        <taxon>Paenibacillus</taxon>
    </lineage>
</organism>
<keyword evidence="2" id="KW-1185">Reference proteome</keyword>
<sequence>MKKAYFIGDYEKSDLLFYLAKVLSITRRVLLVDATKNQNYQYLVPRIDNEPGIVTYDGFDVFTGSEDELKNQRLGVYDQVIYDIDDAERLPPYRSTHRFFFVTSMDKTSIIRGEHLIQAFTKHLPTPDALLFYKLLIEDARLPGEAYINEIFTAYPITWEETLYYSPDDRDHTQKIHNQYSGKLHMKRLSSDMRNVIIDLVSLVDNATAKSAAQLYKQAERRK</sequence>